<organism evidence="8 9">
    <name type="scientific">Notechis scutatus</name>
    <name type="common">mainland tiger snake</name>
    <dbReference type="NCBI Taxonomy" id="8663"/>
    <lineage>
        <taxon>Eukaryota</taxon>
        <taxon>Metazoa</taxon>
        <taxon>Chordata</taxon>
        <taxon>Craniata</taxon>
        <taxon>Vertebrata</taxon>
        <taxon>Euteleostomi</taxon>
        <taxon>Lepidosauria</taxon>
        <taxon>Squamata</taxon>
        <taxon>Bifurcata</taxon>
        <taxon>Unidentata</taxon>
        <taxon>Episquamata</taxon>
        <taxon>Toxicofera</taxon>
        <taxon>Serpentes</taxon>
        <taxon>Colubroidea</taxon>
        <taxon>Elapidae</taxon>
        <taxon>Hydrophiinae</taxon>
        <taxon>Notechis</taxon>
    </lineage>
</organism>
<dbReference type="InterPro" id="IPR051865">
    <property type="entry name" value="WD-repeat_CDT2_adapter"/>
</dbReference>
<dbReference type="FunFam" id="2.130.10.10:FF:000447">
    <property type="entry name" value="Denticleless protein homolog B"/>
    <property type="match status" value="1"/>
</dbReference>
<dbReference type="Proteomes" id="UP000504612">
    <property type="component" value="Unplaced"/>
</dbReference>
<keyword evidence="2 6" id="KW-0853">WD repeat</keyword>
<dbReference type="Pfam" id="PF00400">
    <property type="entry name" value="WD40"/>
    <property type="match status" value="4"/>
</dbReference>
<gene>
    <name evidence="9" type="primary">DTL</name>
</gene>
<dbReference type="PANTHER" id="PTHR22852:SF0">
    <property type="entry name" value="DENTICLELESS PROTEIN HOMOLOG"/>
    <property type="match status" value="1"/>
</dbReference>
<evidence type="ECO:0000256" key="2">
    <source>
        <dbReference type="ARBA" id="ARBA00022574"/>
    </source>
</evidence>
<dbReference type="GO" id="GO:0007095">
    <property type="term" value="P:mitotic G2 DNA damage checkpoint signaling"/>
    <property type="evidence" value="ECO:0007669"/>
    <property type="project" value="TreeGrafter"/>
</dbReference>
<evidence type="ECO:0000256" key="4">
    <source>
        <dbReference type="ARBA" id="ARBA00022786"/>
    </source>
</evidence>
<feature type="repeat" description="WD" evidence="6">
    <location>
        <begin position="104"/>
        <end position="145"/>
    </location>
</feature>
<dbReference type="PROSITE" id="PS00678">
    <property type="entry name" value="WD_REPEATS_1"/>
    <property type="match status" value="2"/>
</dbReference>
<keyword evidence="3" id="KW-0677">Repeat</keyword>
<dbReference type="InterPro" id="IPR020472">
    <property type="entry name" value="WD40_PAC1"/>
</dbReference>
<comment type="similarity">
    <text evidence="5">Belongs to the WD repeat cdt2 family.</text>
</comment>
<feature type="repeat" description="WD" evidence="6">
    <location>
        <begin position="146"/>
        <end position="181"/>
    </location>
</feature>
<feature type="region of interest" description="Disordered" evidence="7">
    <location>
        <begin position="670"/>
        <end position="706"/>
    </location>
</feature>
<dbReference type="InterPro" id="IPR015943">
    <property type="entry name" value="WD40/YVTN_repeat-like_dom_sf"/>
</dbReference>
<evidence type="ECO:0000256" key="5">
    <source>
        <dbReference type="ARBA" id="ARBA00038344"/>
    </source>
</evidence>
<evidence type="ECO:0000256" key="3">
    <source>
        <dbReference type="ARBA" id="ARBA00022737"/>
    </source>
</evidence>
<evidence type="ECO:0000313" key="9">
    <source>
        <dbReference type="RefSeq" id="XP_026535844.1"/>
    </source>
</evidence>
<evidence type="ECO:0000256" key="1">
    <source>
        <dbReference type="ARBA" id="ARBA00004906"/>
    </source>
</evidence>
<name>A0A6J1V7Q7_9SAUR</name>
<dbReference type="GO" id="GO:0005634">
    <property type="term" value="C:nucleus"/>
    <property type="evidence" value="ECO:0007669"/>
    <property type="project" value="TreeGrafter"/>
</dbReference>
<dbReference type="PROSITE" id="PS50294">
    <property type="entry name" value="WD_REPEATS_REGION"/>
    <property type="match status" value="3"/>
</dbReference>
<protein>
    <submittedName>
        <fullName evidence="9">Denticleless protein homolog</fullName>
    </submittedName>
</protein>
<evidence type="ECO:0000256" key="7">
    <source>
        <dbReference type="SAM" id="MobiDB-lite"/>
    </source>
</evidence>
<dbReference type="PANTHER" id="PTHR22852">
    <property type="entry name" value="LETHAL 2 DENTICLELESS PROTEIN RETINOIC ACID-REGULATED NUCLEAR MATRIX-ASSOCIATED PROTEIN"/>
    <property type="match status" value="1"/>
</dbReference>
<feature type="repeat" description="WD" evidence="6">
    <location>
        <begin position="366"/>
        <end position="408"/>
    </location>
</feature>
<keyword evidence="4" id="KW-0833">Ubl conjugation pathway</keyword>
<dbReference type="GO" id="GO:0043161">
    <property type="term" value="P:proteasome-mediated ubiquitin-dependent protein catabolic process"/>
    <property type="evidence" value="ECO:0007669"/>
    <property type="project" value="TreeGrafter"/>
</dbReference>
<dbReference type="Gene3D" id="2.130.10.10">
    <property type="entry name" value="YVTN repeat-like/Quinoprotein amine dehydrogenase"/>
    <property type="match status" value="2"/>
</dbReference>
<evidence type="ECO:0000313" key="8">
    <source>
        <dbReference type="Proteomes" id="UP000504612"/>
    </source>
</evidence>
<dbReference type="InterPro" id="IPR036322">
    <property type="entry name" value="WD40_repeat_dom_sf"/>
</dbReference>
<feature type="compositionally biased region" description="Low complexity" evidence="7">
    <location>
        <begin position="674"/>
        <end position="691"/>
    </location>
</feature>
<feature type="repeat" description="WD" evidence="6">
    <location>
        <begin position="229"/>
        <end position="263"/>
    </location>
</feature>
<dbReference type="SUPFAM" id="SSF50978">
    <property type="entry name" value="WD40 repeat-like"/>
    <property type="match status" value="1"/>
</dbReference>
<dbReference type="InterPro" id="IPR001680">
    <property type="entry name" value="WD40_rpt"/>
</dbReference>
<evidence type="ECO:0000256" key="6">
    <source>
        <dbReference type="PROSITE-ProRule" id="PRU00221"/>
    </source>
</evidence>
<dbReference type="KEGG" id="nss:113420210"/>
<dbReference type="InterPro" id="IPR019775">
    <property type="entry name" value="WD40_repeat_CS"/>
</dbReference>
<dbReference type="SMART" id="SM00320">
    <property type="entry name" value="WD40"/>
    <property type="match status" value="5"/>
</dbReference>
<accession>A0A6J1V7Q7</accession>
<dbReference type="CTD" id="51514"/>
<sequence length="726" mass="80665">MTLGSQDNTAKWLNSQAPTCPIEMKINSLAPRFSLHHLLGKYQCIKEDDHHSYGEMGIPVPPFGCSFSTAPDVQYVLGVANEEGFVRLYDTRTQLNNRKIVKEWQAHLNAVFDLAWTPYEHKIVTASGDQTAKVWDIKTGELLGVCKGHQCSLKSVAFSKFEKAVFCTGGRDGNIMIWDTRCSKKDGFYRQVKQISGAHNIIDKTPSKLRKKKQNVKGLAPSVDFQQSVTVVLLQDEHTLISAGAVDGVIKIWDLRKNYNVYRQEPVPSRVFSYPGNSTRKLGYSNLILDSTGTNLFANCTDDNIYMFCMPSLKNTPVSVFSGHQNSSFYVKSSISPDNQFLISGSSDQCAYIWKISEPQLPPMVLHGHLQEVTSVAWCPSDFTKISTCSDDNTIKIWRLRQNTKEKTWIDKTRLVGWTDQKTLVEQNKTEVLSSRHGTPPKVLPTGSPLISSPQPAACAPTYTGDLPLPTNTPTSSSAKTPTISICTFTPAKQKVTSSTLSKLALSSTTSIQQWATKTPNSSPPIKETKIVSPQIAAADIPDTAFASTSPHLRSETRAKRRLESSREENMMCLKICNCMTEHHPESKKSRQEQFTLAASSKPCRGNYLTLNGEVQNSQSLKEPFSPSSPCSSATCLNYPHLMETPCEKMVDKENGSTDKRTWLSDLGNKLRTNKTNNSSRSSSPLRNPSTKRMEARTGATSPGPIITTITMRKICSYFERKSQKN</sequence>
<dbReference type="GO" id="GO:0030674">
    <property type="term" value="F:protein-macromolecule adaptor activity"/>
    <property type="evidence" value="ECO:0007669"/>
    <property type="project" value="TreeGrafter"/>
</dbReference>
<dbReference type="RefSeq" id="XP_026535844.1">
    <property type="nucleotide sequence ID" value="XM_026680059.1"/>
</dbReference>
<comment type="pathway">
    <text evidence="1">Protein modification; protein ubiquitination.</text>
</comment>
<dbReference type="AlphaFoldDB" id="A0A6J1V7Q7"/>
<dbReference type="PROSITE" id="PS50082">
    <property type="entry name" value="WD_REPEATS_2"/>
    <property type="match status" value="4"/>
</dbReference>
<reference evidence="9" key="1">
    <citation type="submission" date="2025-08" db="UniProtKB">
        <authorList>
            <consortium name="RefSeq"/>
        </authorList>
    </citation>
    <scope>IDENTIFICATION</scope>
</reference>
<proteinExistence type="inferred from homology"/>
<dbReference type="GeneID" id="113420210"/>
<keyword evidence="8" id="KW-1185">Reference proteome</keyword>
<dbReference type="PRINTS" id="PR00320">
    <property type="entry name" value="GPROTEINBRPT"/>
</dbReference>